<feature type="domain" description="Orc1-like AAA ATPase" evidence="3">
    <location>
        <begin position="99"/>
        <end position="265"/>
    </location>
</feature>
<sequence length="984" mass="105897">MVGALPRPDLPGGPHDDFVEALHELHRQAGWPSLRRLGAEVGCSHTTVSHAFSSPRLPAWGTVELLVEAMGGDVPTIRGLWVRASSGASDDTSTASRMLAGRRAELGVVRRHAETGSGVLLVSGEAGMGKTRLVECAADLAAARARVLLGSCLPLSREVPLLPIADILRSAYTLDDGRWVTEALRACPPYVAPSVARLLPEVAPLAQQEDPEDEWSRPRLYSAVASLVVALGEQHPLAVVIEDLHWSDDATLDLLENLVARPPRVPAIVTWRSEDPDVPAHKVEWLRRVQRSPHVTVLALEPLDRAASAEQLEMICGEVSPAAVDRIHARSQGLPLFTEQLATSDGVDLPPLLEDVLVTRLRELDESCWCVARALGIAGRGLPYDVIAATAQLDESRLTAALRELRDRRLLRADHRSSTVELRHPLLGEAVLRMLVPGEAPTEHRRLAQALADDADAPAAEVATHWQAAGVPAEELPWRIRAARDAEARFAKAQAADQWLRALAIWPDDLQVAGSPSLSRFRATVAAMSALEASSQTRRAAELADGARRRHDLDAAEEAELCMLAADFAGVLDDAETALGLAERAVTLFATLPSGAHRVDSLRTRAWLRQDLGRWEEAMADIELAIEVNTDVGDELQHRRLLAAQGWFDFAAGRRSLGLERISAAARPPAVPDPLGDAYIAMVHSDVLLEVGAPASEVAAATERALRVADELHIDSQLVSTTRSNTAEAWLLAGDVERAARAVGRAADGEFRHERWALHLTRAEIDIARGDLVGAQTRLDEIMRHQLGAQASQDYLGEVRTKLLLWSGRPVEAWDCARSVLDRWVSQGSHVHAGAMPALAARAAAEAAVAAGDSRAVSEVTSLMDVLEDLILVSDDDHVAAAVAQTYDAEVARGVGRDTTDLWVAAGALFDRVRRPHPAAYCRWRGAQAAIRSGRRTVASGLIDAALRDARQHLPLTTAVLATAAASGGAGGRLGAEGARTLRR</sequence>
<dbReference type="Gene3D" id="1.25.40.10">
    <property type="entry name" value="Tetratricopeptide repeat domain"/>
    <property type="match status" value="1"/>
</dbReference>
<dbReference type="PANTHER" id="PTHR16305">
    <property type="entry name" value="TESTICULAR SOLUBLE ADENYLYL CYCLASE"/>
    <property type="match status" value="1"/>
</dbReference>
<dbReference type="InterPro" id="IPR027417">
    <property type="entry name" value="P-loop_NTPase"/>
</dbReference>
<dbReference type="SUPFAM" id="SSF52540">
    <property type="entry name" value="P-loop containing nucleoside triphosphate hydrolases"/>
    <property type="match status" value="1"/>
</dbReference>
<organism evidence="4 5">
    <name type="scientific">Nocardioides astragali</name>
    <dbReference type="NCBI Taxonomy" id="1776736"/>
    <lineage>
        <taxon>Bacteria</taxon>
        <taxon>Bacillati</taxon>
        <taxon>Actinomycetota</taxon>
        <taxon>Actinomycetes</taxon>
        <taxon>Propionibacteriales</taxon>
        <taxon>Nocardioidaceae</taxon>
        <taxon>Nocardioides</taxon>
    </lineage>
</organism>
<keyword evidence="5" id="KW-1185">Reference proteome</keyword>
<dbReference type="InterPro" id="IPR011990">
    <property type="entry name" value="TPR-like_helical_dom_sf"/>
</dbReference>
<accession>A0ABW2N3V5</accession>
<evidence type="ECO:0000256" key="1">
    <source>
        <dbReference type="ARBA" id="ARBA00022741"/>
    </source>
</evidence>
<dbReference type="SUPFAM" id="SSF48452">
    <property type="entry name" value="TPR-like"/>
    <property type="match status" value="1"/>
</dbReference>
<dbReference type="EMBL" id="JBHTCH010000014">
    <property type="protein sequence ID" value="MFC7360670.1"/>
    <property type="molecule type" value="Genomic_DNA"/>
</dbReference>
<dbReference type="Proteomes" id="UP001596524">
    <property type="component" value="Unassembled WGS sequence"/>
</dbReference>
<keyword evidence="1" id="KW-0547">Nucleotide-binding</keyword>
<dbReference type="InterPro" id="IPR041664">
    <property type="entry name" value="AAA_16"/>
</dbReference>
<comment type="caution">
    <text evidence="4">The sequence shown here is derived from an EMBL/GenBank/DDBJ whole genome shotgun (WGS) entry which is preliminary data.</text>
</comment>
<proteinExistence type="predicted"/>
<protein>
    <submittedName>
        <fullName evidence="4">ATP-binding protein</fullName>
    </submittedName>
</protein>
<reference evidence="5" key="1">
    <citation type="journal article" date="2019" name="Int. J. Syst. Evol. Microbiol.">
        <title>The Global Catalogue of Microorganisms (GCM) 10K type strain sequencing project: providing services to taxonomists for standard genome sequencing and annotation.</title>
        <authorList>
            <consortium name="The Broad Institute Genomics Platform"/>
            <consortium name="The Broad Institute Genome Sequencing Center for Infectious Disease"/>
            <person name="Wu L."/>
            <person name="Ma J."/>
        </authorList>
    </citation>
    <scope>NUCLEOTIDE SEQUENCE [LARGE SCALE GENOMIC DNA]</scope>
    <source>
        <strain evidence="5">FCH27</strain>
    </source>
</reference>
<evidence type="ECO:0000256" key="2">
    <source>
        <dbReference type="ARBA" id="ARBA00022840"/>
    </source>
</evidence>
<evidence type="ECO:0000313" key="5">
    <source>
        <dbReference type="Proteomes" id="UP001596524"/>
    </source>
</evidence>
<dbReference type="Pfam" id="PF13191">
    <property type="entry name" value="AAA_16"/>
    <property type="match status" value="1"/>
</dbReference>
<gene>
    <name evidence="4" type="ORF">ACFQO6_10345</name>
</gene>
<evidence type="ECO:0000259" key="3">
    <source>
        <dbReference type="Pfam" id="PF13191"/>
    </source>
</evidence>
<keyword evidence="2 4" id="KW-0067">ATP-binding</keyword>
<evidence type="ECO:0000313" key="4">
    <source>
        <dbReference type="EMBL" id="MFC7360670.1"/>
    </source>
</evidence>
<dbReference type="GO" id="GO:0005524">
    <property type="term" value="F:ATP binding"/>
    <property type="evidence" value="ECO:0007669"/>
    <property type="project" value="UniProtKB-KW"/>
</dbReference>
<name>A0ABW2N3V5_9ACTN</name>
<dbReference type="RefSeq" id="WP_255888800.1">
    <property type="nucleotide sequence ID" value="NZ_JAFMZM010000001.1"/>
</dbReference>
<dbReference type="PANTHER" id="PTHR16305:SF35">
    <property type="entry name" value="TRANSCRIPTIONAL ACTIVATOR DOMAIN"/>
    <property type="match status" value="1"/>
</dbReference>